<evidence type="ECO:0000313" key="1">
    <source>
        <dbReference type="EMBL" id="EWC43365.1"/>
    </source>
</evidence>
<gene>
    <name evidence="1" type="ORF">B597_001835</name>
</gene>
<proteinExistence type="predicted"/>
<dbReference type="Pfam" id="PF13481">
    <property type="entry name" value="AAA_25"/>
    <property type="match status" value="1"/>
</dbReference>
<name>A0A061JWQ6_STUST</name>
<dbReference type="Gene3D" id="3.40.50.300">
    <property type="entry name" value="P-loop containing nucleotide triphosphate hydrolases"/>
    <property type="match status" value="1"/>
</dbReference>
<reference evidence="1 2" key="1">
    <citation type="journal article" date="2013" name="Genome Announc.">
        <title>Draft Genome of the Nitrogen-Fixing Bacterium Pseudomonas stutzeri Strain KOS6 Isolated from Industrial Hydrocarbon Sludge.</title>
        <authorList>
            <person name="Grigoryeva T.V."/>
            <person name="Laikov A.V."/>
            <person name="Naumova R.P."/>
            <person name="Manolov A.I."/>
            <person name="Larin A.K."/>
            <person name="Karpova I.Y."/>
            <person name="Semashko T.A."/>
            <person name="Alexeev D.G."/>
            <person name="Kostryukova E.S."/>
            <person name="Muller R."/>
            <person name="Govorun V.M."/>
        </authorList>
    </citation>
    <scope>NUCLEOTIDE SEQUENCE [LARGE SCALE GENOMIC DNA]</scope>
    <source>
        <strain evidence="1 2">KOS6</strain>
    </source>
</reference>
<dbReference type="EMBL" id="AMCZ02000001">
    <property type="protein sequence ID" value="EWC43365.1"/>
    <property type="molecule type" value="Genomic_DNA"/>
</dbReference>
<comment type="caution">
    <text evidence="1">The sequence shown here is derived from an EMBL/GenBank/DDBJ whole genome shotgun (WGS) entry which is preliminary data.</text>
</comment>
<dbReference type="CDD" id="cd01125">
    <property type="entry name" value="RepA_RSF1010_like"/>
    <property type="match status" value="1"/>
</dbReference>
<dbReference type="InterPro" id="IPR038724">
    <property type="entry name" value="RepA"/>
</dbReference>
<organism evidence="1 2">
    <name type="scientific">Stutzerimonas stutzeri KOS6</name>
    <dbReference type="NCBI Taxonomy" id="1218352"/>
    <lineage>
        <taxon>Bacteria</taxon>
        <taxon>Pseudomonadati</taxon>
        <taxon>Pseudomonadota</taxon>
        <taxon>Gammaproteobacteria</taxon>
        <taxon>Pseudomonadales</taxon>
        <taxon>Pseudomonadaceae</taxon>
        <taxon>Stutzerimonas</taxon>
    </lineage>
</organism>
<accession>A0A061JWQ6</accession>
<dbReference type="InterPro" id="IPR027417">
    <property type="entry name" value="P-loop_NTPase"/>
</dbReference>
<evidence type="ECO:0000313" key="2">
    <source>
        <dbReference type="Proteomes" id="UP000026923"/>
    </source>
</evidence>
<sequence length="287" mass="31183">MDLRSAFTNEPPALDLIWPGFLAGTVGALVSPGGVGKSFWALEAAMAISCGVAGGDLVQLEPHRNGPVLYLAGEDPASALVQRVHAIGKHLCNQSRESIAANLRLEAIMGQRLDVMSKEGLDRVVALSAGARLIVLDTLSRIHQLDENSNSDMSRLISRLEQLAVATGSSVLFLHHVSKASARDGQLDQQQASRGASAIIDNARWCGYVSRMSEAEAARLSDRLDRGPICDRRGMFLRFGVSKNNYGSTPHDRWYERREGGVLMPVELFAAANKQEKRGRAYEQAAY</sequence>
<dbReference type="AlphaFoldDB" id="A0A061JWQ6"/>
<dbReference type="HOGENOM" id="CLU_080948_0_0_6"/>
<dbReference type="SUPFAM" id="SSF52540">
    <property type="entry name" value="P-loop containing nucleoside triphosphate hydrolases"/>
    <property type="match status" value="1"/>
</dbReference>
<dbReference type="Proteomes" id="UP000026923">
    <property type="component" value="Unassembled WGS sequence"/>
</dbReference>
<dbReference type="eggNOG" id="COG3598">
    <property type="taxonomic scope" value="Bacteria"/>
</dbReference>
<protein>
    <submittedName>
        <fullName evidence="1">Replication protein A</fullName>
    </submittedName>
</protein>